<evidence type="ECO:0000256" key="3">
    <source>
        <dbReference type="ARBA" id="ARBA00022679"/>
    </source>
</evidence>
<sequence>MFLATYQETGAYVAIKYLNATLRRDTEFMDRFRSDTHRLVEIDDPHVVRLYEYVETSSRAAVVTELVDGVSLRTLLAEHGRTGPEAALTVTKSALLALAAAHEKGVPHRDVQPGNILVQADGTGKLGDFGVVVHAEEPGVPAGTPAYMSPELWTQERAGPPADVYAAACVLFEAVAGHPPYRAQDVPALRDLHLVEPVPLEVAPPALRDLLRRGLAKDPAARFASAREFAAELEEAANTGYGLDWEKRGRRHLAEQATVLALRFPLAATGPEPARAPNRLPPQLWVAGAAVAATVIAILMSGGGMPAGPGTILMPPPQVQTEPAPTPSPRPITTPPKRTTAPPPPPSTSPPPLPTVRQGGTSGPRPGVRTVGIVRWSGRAGTITVAANGTATVRLRITYTRRDGEEGAARTVRRETRTLRGSTTYTARVTHAPGRVRCGERAYAGILVMTEPAALNGPQVREAALDGPACPAPEPAPTPTPSATPTTAAPAPTDSALVGQPSVR</sequence>
<feature type="domain" description="Protein kinase" evidence="8">
    <location>
        <begin position="1"/>
        <end position="237"/>
    </location>
</feature>
<evidence type="ECO:0000313" key="9">
    <source>
        <dbReference type="EMBL" id="SEF57660.1"/>
    </source>
</evidence>
<keyword evidence="2 9" id="KW-0723">Serine/threonine-protein kinase</keyword>
<evidence type="ECO:0000256" key="2">
    <source>
        <dbReference type="ARBA" id="ARBA00022527"/>
    </source>
</evidence>
<dbReference type="CDD" id="cd14014">
    <property type="entry name" value="STKc_PknB_like"/>
    <property type="match status" value="1"/>
</dbReference>
<feature type="compositionally biased region" description="Pro residues" evidence="7">
    <location>
        <begin position="470"/>
        <end position="482"/>
    </location>
</feature>
<organism evidence="9 10">
    <name type="scientific">Nonomuraea solani</name>
    <dbReference type="NCBI Taxonomy" id="1144553"/>
    <lineage>
        <taxon>Bacteria</taxon>
        <taxon>Bacillati</taxon>
        <taxon>Actinomycetota</taxon>
        <taxon>Actinomycetes</taxon>
        <taxon>Streptosporangiales</taxon>
        <taxon>Streptosporangiaceae</taxon>
        <taxon>Nonomuraea</taxon>
    </lineage>
</organism>
<dbReference type="AlphaFoldDB" id="A0A1H5T4C9"/>
<feature type="compositionally biased region" description="Low complexity" evidence="7">
    <location>
        <begin position="483"/>
        <end position="493"/>
    </location>
</feature>
<dbReference type="GO" id="GO:0004674">
    <property type="term" value="F:protein serine/threonine kinase activity"/>
    <property type="evidence" value="ECO:0007669"/>
    <property type="project" value="UniProtKB-KW"/>
</dbReference>
<evidence type="ECO:0000256" key="6">
    <source>
        <dbReference type="ARBA" id="ARBA00022840"/>
    </source>
</evidence>
<dbReference type="Pfam" id="PF00069">
    <property type="entry name" value="Pkinase"/>
    <property type="match status" value="1"/>
</dbReference>
<dbReference type="Gene3D" id="1.10.510.10">
    <property type="entry name" value="Transferase(Phosphotransferase) domain 1"/>
    <property type="match status" value="1"/>
</dbReference>
<keyword evidence="4" id="KW-0547">Nucleotide-binding</keyword>
<keyword evidence="5 9" id="KW-0418">Kinase</keyword>
<reference evidence="9 10" key="1">
    <citation type="submission" date="2016-10" db="EMBL/GenBank/DDBJ databases">
        <authorList>
            <person name="de Groot N.N."/>
        </authorList>
    </citation>
    <scope>NUCLEOTIDE SEQUENCE [LARGE SCALE GENOMIC DNA]</scope>
    <source>
        <strain evidence="9 10">CGMCC 4.7037</strain>
    </source>
</reference>
<keyword evidence="10" id="KW-1185">Reference proteome</keyword>
<dbReference type="PANTHER" id="PTHR43289">
    <property type="entry name" value="MITOGEN-ACTIVATED PROTEIN KINASE KINASE KINASE 20-RELATED"/>
    <property type="match status" value="1"/>
</dbReference>
<dbReference type="PANTHER" id="PTHR43289:SF6">
    <property type="entry name" value="SERINE_THREONINE-PROTEIN KINASE NEKL-3"/>
    <property type="match status" value="1"/>
</dbReference>
<name>A0A1H5T4C9_9ACTN</name>
<feature type="region of interest" description="Disordered" evidence="7">
    <location>
        <begin position="309"/>
        <end position="367"/>
    </location>
</feature>
<evidence type="ECO:0000256" key="4">
    <source>
        <dbReference type="ARBA" id="ARBA00022741"/>
    </source>
</evidence>
<dbReference type="PROSITE" id="PS50011">
    <property type="entry name" value="PROTEIN_KINASE_DOM"/>
    <property type="match status" value="1"/>
</dbReference>
<feature type="region of interest" description="Disordered" evidence="7">
    <location>
        <begin position="461"/>
        <end position="504"/>
    </location>
</feature>
<evidence type="ECO:0000256" key="7">
    <source>
        <dbReference type="SAM" id="MobiDB-lite"/>
    </source>
</evidence>
<dbReference type="EC" id="2.7.11.1" evidence="1"/>
<evidence type="ECO:0000256" key="1">
    <source>
        <dbReference type="ARBA" id="ARBA00012513"/>
    </source>
</evidence>
<dbReference type="Proteomes" id="UP000236732">
    <property type="component" value="Unassembled WGS sequence"/>
</dbReference>
<dbReference type="InterPro" id="IPR011009">
    <property type="entry name" value="Kinase-like_dom_sf"/>
</dbReference>
<evidence type="ECO:0000313" key="10">
    <source>
        <dbReference type="Proteomes" id="UP000236732"/>
    </source>
</evidence>
<dbReference type="EMBL" id="FNVT01000001">
    <property type="protein sequence ID" value="SEF57660.1"/>
    <property type="molecule type" value="Genomic_DNA"/>
</dbReference>
<feature type="compositionally biased region" description="Pro residues" evidence="7">
    <location>
        <begin position="341"/>
        <end position="354"/>
    </location>
</feature>
<keyword evidence="6" id="KW-0067">ATP-binding</keyword>
<gene>
    <name evidence="9" type="ORF">SAMN05444920_101113</name>
</gene>
<keyword evidence="3" id="KW-0808">Transferase</keyword>
<feature type="compositionally biased region" description="Pro residues" evidence="7">
    <location>
        <begin position="314"/>
        <end position="334"/>
    </location>
</feature>
<dbReference type="InterPro" id="IPR000719">
    <property type="entry name" value="Prot_kinase_dom"/>
</dbReference>
<proteinExistence type="predicted"/>
<accession>A0A1H5T4C9</accession>
<protein>
    <recommendedName>
        <fullName evidence="1">non-specific serine/threonine protein kinase</fullName>
        <ecNumber evidence="1">2.7.11.1</ecNumber>
    </recommendedName>
</protein>
<evidence type="ECO:0000259" key="8">
    <source>
        <dbReference type="PROSITE" id="PS50011"/>
    </source>
</evidence>
<evidence type="ECO:0000256" key="5">
    <source>
        <dbReference type="ARBA" id="ARBA00022777"/>
    </source>
</evidence>
<dbReference type="SUPFAM" id="SSF56112">
    <property type="entry name" value="Protein kinase-like (PK-like)"/>
    <property type="match status" value="1"/>
</dbReference>
<dbReference type="GO" id="GO:0005524">
    <property type="term" value="F:ATP binding"/>
    <property type="evidence" value="ECO:0007669"/>
    <property type="project" value="UniProtKB-KW"/>
</dbReference>